<feature type="domain" description="HTH tetR-type" evidence="3">
    <location>
        <begin position="2"/>
        <end position="62"/>
    </location>
</feature>
<dbReference type="PANTHER" id="PTHR43479:SF11">
    <property type="entry name" value="ACREF_ENVCD OPERON REPRESSOR-RELATED"/>
    <property type="match status" value="1"/>
</dbReference>
<dbReference type="Pfam" id="PF13972">
    <property type="entry name" value="TetR"/>
    <property type="match status" value="1"/>
</dbReference>
<evidence type="ECO:0000313" key="5">
    <source>
        <dbReference type="Proteomes" id="UP001595953"/>
    </source>
</evidence>
<dbReference type="PANTHER" id="PTHR43479">
    <property type="entry name" value="ACREF/ENVCD OPERON REPRESSOR-RELATED"/>
    <property type="match status" value="1"/>
</dbReference>
<accession>A0ABV9N3W5</accession>
<proteinExistence type="predicted"/>
<evidence type="ECO:0000313" key="4">
    <source>
        <dbReference type="EMBL" id="MFC4723017.1"/>
    </source>
</evidence>
<dbReference type="InterPro" id="IPR009057">
    <property type="entry name" value="Homeodomain-like_sf"/>
</dbReference>
<comment type="caution">
    <text evidence="4">The sequence shown here is derived from an EMBL/GenBank/DDBJ whole genome shotgun (WGS) entry which is preliminary data.</text>
</comment>
<sequence>MKATKENIIKSAIKLFNTNGLVNVRLQHIADDAGISVGNLAYHYYSKKAIVAAIDNQLEDEIGAMLNATLDFPYLIDFDNHLSNYYDLLKRYSFYFLDVLELERAYPKLHIKRIDYINKLILQFHNWMVLNCKKGILQSETYTNQFANSALTIWMIITFWLTQQKVRGNIAENEGAFKEVVWNQLLPLFTETALMEYEAIILPQLKYY</sequence>
<reference evidence="5" key="1">
    <citation type="journal article" date="2019" name="Int. J. Syst. Evol. Microbiol.">
        <title>The Global Catalogue of Microorganisms (GCM) 10K type strain sequencing project: providing services to taxonomists for standard genome sequencing and annotation.</title>
        <authorList>
            <consortium name="The Broad Institute Genomics Platform"/>
            <consortium name="The Broad Institute Genome Sequencing Center for Infectious Disease"/>
            <person name="Wu L."/>
            <person name="Ma J."/>
        </authorList>
    </citation>
    <scope>NUCLEOTIDE SEQUENCE [LARGE SCALE GENOMIC DNA]</scope>
    <source>
        <strain evidence="5">CCUG 63682</strain>
    </source>
</reference>
<feature type="DNA-binding region" description="H-T-H motif" evidence="2">
    <location>
        <begin position="25"/>
        <end position="44"/>
    </location>
</feature>
<evidence type="ECO:0000259" key="3">
    <source>
        <dbReference type="PROSITE" id="PS50977"/>
    </source>
</evidence>
<dbReference type="RefSeq" id="WP_387964026.1">
    <property type="nucleotide sequence ID" value="NZ_JBHSGP010000014.1"/>
</dbReference>
<gene>
    <name evidence="4" type="ORF">ACFO5O_11845</name>
</gene>
<dbReference type="InterPro" id="IPR025722">
    <property type="entry name" value="TetR"/>
</dbReference>
<organism evidence="4 5">
    <name type="scientific">Geojedonia litorea</name>
    <dbReference type="NCBI Taxonomy" id="1268269"/>
    <lineage>
        <taxon>Bacteria</taxon>
        <taxon>Pseudomonadati</taxon>
        <taxon>Bacteroidota</taxon>
        <taxon>Flavobacteriia</taxon>
        <taxon>Flavobacteriales</taxon>
        <taxon>Flavobacteriaceae</taxon>
        <taxon>Geojedonia</taxon>
    </lineage>
</organism>
<name>A0ABV9N3W5_9FLAO</name>
<dbReference type="InterPro" id="IPR050624">
    <property type="entry name" value="HTH-type_Tx_Regulator"/>
</dbReference>
<dbReference type="PRINTS" id="PR00455">
    <property type="entry name" value="HTHTETR"/>
</dbReference>
<dbReference type="Proteomes" id="UP001595953">
    <property type="component" value="Unassembled WGS sequence"/>
</dbReference>
<dbReference type="Gene3D" id="1.10.357.10">
    <property type="entry name" value="Tetracycline Repressor, domain 2"/>
    <property type="match status" value="1"/>
</dbReference>
<dbReference type="PROSITE" id="PS50977">
    <property type="entry name" value="HTH_TETR_2"/>
    <property type="match status" value="1"/>
</dbReference>
<protein>
    <submittedName>
        <fullName evidence="4">TetR/AcrR family transcriptional regulator</fullName>
    </submittedName>
</protein>
<dbReference type="InterPro" id="IPR001647">
    <property type="entry name" value="HTH_TetR"/>
</dbReference>
<dbReference type="SUPFAM" id="SSF46689">
    <property type="entry name" value="Homeodomain-like"/>
    <property type="match status" value="1"/>
</dbReference>
<evidence type="ECO:0000256" key="2">
    <source>
        <dbReference type="PROSITE-ProRule" id="PRU00335"/>
    </source>
</evidence>
<dbReference type="Pfam" id="PF00440">
    <property type="entry name" value="TetR_N"/>
    <property type="match status" value="1"/>
</dbReference>
<keyword evidence="1 2" id="KW-0238">DNA-binding</keyword>
<evidence type="ECO:0000256" key="1">
    <source>
        <dbReference type="ARBA" id="ARBA00023125"/>
    </source>
</evidence>
<keyword evidence="5" id="KW-1185">Reference proteome</keyword>
<dbReference type="EMBL" id="JBHSGP010000014">
    <property type="protein sequence ID" value="MFC4723017.1"/>
    <property type="molecule type" value="Genomic_DNA"/>
</dbReference>